<evidence type="ECO:0000313" key="2">
    <source>
        <dbReference type="EMBL" id="QDT97782.1"/>
    </source>
</evidence>
<feature type="transmembrane region" description="Helical" evidence="1">
    <location>
        <begin position="148"/>
        <end position="168"/>
    </location>
</feature>
<dbReference type="InterPro" id="IPR052712">
    <property type="entry name" value="Acid_resist_chaperone_HdeD"/>
</dbReference>
<dbReference type="RefSeq" id="WP_144986078.1">
    <property type="nucleotide sequence ID" value="NZ_CP037422.1"/>
</dbReference>
<dbReference type="InterPro" id="IPR005325">
    <property type="entry name" value="DUF308_memb"/>
</dbReference>
<dbReference type="PANTHER" id="PTHR34989">
    <property type="entry name" value="PROTEIN HDED"/>
    <property type="match status" value="1"/>
</dbReference>
<dbReference type="Pfam" id="PF03729">
    <property type="entry name" value="DUF308"/>
    <property type="match status" value="1"/>
</dbReference>
<dbReference type="OrthoDB" id="9815400at2"/>
<organism evidence="3 4">
    <name type="scientific">Gimesia aquarii</name>
    <dbReference type="NCBI Taxonomy" id="2527964"/>
    <lineage>
        <taxon>Bacteria</taxon>
        <taxon>Pseudomonadati</taxon>
        <taxon>Planctomycetota</taxon>
        <taxon>Planctomycetia</taxon>
        <taxon>Planctomycetales</taxon>
        <taxon>Planctomycetaceae</taxon>
        <taxon>Gimesia</taxon>
    </lineage>
</organism>
<dbReference type="EMBL" id="CP037920">
    <property type="protein sequence ID" value="QDT97782.1"/>
    <property type="molecule type" value="Genomic_DNA"/>
</dbReference>
<feature type="transmembrane region" description="Helical" evidence="1">
    <location>
        <begin position="37"/>
        <end position="54"/>
    </location>
</feature>
<evidence type="ECO:0000313" key="3">
    <source>
        <dbReference type="EMBL" id="QDU11441.1"/>
    </source>
</evidence>
<dbReference type="Proteomes" id="UP000318384">
    <property type="component" value="Chromosome"/>
</dbReference>
<gene>
    <name evidence="2" type="ORF">V144x_32640</name>
    <name evidence="3" type="ORF">V202x_48630</name>
</gene>
<accession>A0A517X1Q8</accession>
<dbReference type="EMBL" id="CP037422">
    <property type="protein sequence ID" value="QDU11441.1"/>
    <property type="molecule type" value="Genomic_DNA"/>
</dbReference>
<keyword evidence="1" id="KW-1133">Transmembrane helix</keyword>
<reference evidence="4 5" key="1">
    <citation type="submission" date="2019-03" db="EMBL/GenBank/DDBJ databases">
        <title>Deep-cultivation of Planctomycetes and their phenomic and genomic characterization uncovers novel biology.</title>
        <authorList>
            <person name="Wiegand S."/>
            <person name="Jogler M."/>
            <person name="Boedeker C."/>
            <person name="Pinto D."/>
            <person name="Vollmers J."/>
            <person name="Rivas-Marin E."/>
            <person name="Kohn T."/>
            <person name="Peeters S.H."/>
            <person name="Heuer A."/>
            <person name="Rast P."/>
            <person name="Oberbeckmann S."/>
            <person name="Bunk B."/>
            <person name="Jeske O."/>
            <person name="Meyerdierks A."/>
            <person name="Storesund J.E."/>
            <person name="Kallscheuer N."/>
            <person name="Luecker S."/>
            <person name="Lage O.M."/>
            <person name="Pohl T."/>
            <person name="Merkel B.J."/>
            <person name="Hornburger P."/>
            <person name="Mueller R.-W."/>
            <person name="Bruemmer F."/>
            <person name="Labrenz M."/>
            <person name="Spormann A.M."/>
            <person name="Op den Camp H."/>
            <person name="Overmann J."/>
            <person name="Amann R."/>
            <person name="Jetten M.S.M."/>
            <person name="Mascher T."/>
            <person name="Medema M.H."/>
            <person name="Devos D.P."/>
            <person name="Kaster A.-K."/>
            <person name="Ovreas L."/>
            <person name="Rohde M."/>
            <person name="Galperin M.Y."/>
            <person name="Jogler C."/>
        </authorList>
    </citation>
    <scope>NUCLEOTIDE SEQUENCE [LARGE SCALE GENOMIC DNA]</scope>
    <source>
        <strain evidence="2 5">V144</strain>
        <strain evidence="3 4">V202</strain>
    </source>
</reference>
<evidence type="ECO:0000256" key="1">
    <source>
        <dbReference type="SAM" id="Phobius"/>
    </source>
</evidence>
<evidence type="ECO:0000313" key="4">
    <source>
        <dbReference type="Proteomes" id="UP000318384"/>
    </source>
</evidence>
<dbReference type="PANTHER" id="PTHR34989:SF1">
    <property type="entry name" value="PROTEIN HDED"/>
    <property type="match status" value="1"/>
</dbReference>
<dbReference type="AlphaFoldDB" id="A0A517X1Q8"/>
<keyword evidence="1" id="KW-0472">Membrane</keyword>
<feature type="transmembrane region" description="Helical" evidence="1">
    <location>
        <begin position="90"/>
        <end position="111"/>
    </location>
</feature>
<name>A0A517X1Q8_9PLAN</name>
<accession>A0A517VXQ1</accession>
<sequence length="188" mass="19864">MNDALLPPSKDFKLTGIILCVIGVICLIAPFVAGTAVVFVIGFLLLLGGILYAIQGARVDDVPGKTQHLILGILMVLGGIGIISHPVFGLTFLTLLMAMFFIFEGVWKIVMAFNVPPANGRNGILFSGAISLLLGGLIWSQWPLSGLWAVGTLMGVDFLLTGFFLINLSGPLNTGSSDTIETTATTKE</sequence>
<feature type="transmembrane region" description="Helical" evidence="1">
    <location>
        <begin position="123"/>
        <end position="142"/>
    </location>
</feature>
<feature type="transmembrane region" description="Helical" evidence="1">
    <location>
        <begin position="12"/>
        <end position="31"/>
    </location>
</feature>
<protein>
    <submittedName>
        <fullName evidence="3">Acid-resistance membrane protein</fullName>
    </submittedName>
</protein>
<evidence type="ECO:0000313" key="5">
    <source>
        <dbReference type="Proteomes" id="UP000318704"/>
    </source>
</evidence>
<proteinExistence type="predicted"/>
<dbReference type="KEGG" id="gaw:V144x_32640"/>
<dbReference type="GO" id="GO:0005886">
    <property type="term" value="C:plasma membrane"/>
    <property type="evidence" value="ECO:0007669"/>
    <property type="project" value="TreeGrafter"/>
</dbReference>
<keyword evidence="1" id="KW-0812">Transmembrane</keyword>
<keyword evidence="4" id="KW-1185">Reference proteome</keyword>
<dbReference type="Proteomes" id="UP000318704">
    <property type="component" value="Chromosome"/>
</dbReference>